<dbReference type="EMBL" id="BGPR01000246">
    <property type="protein sequence ID" value="GBM07760.1"/>
    <property type="molecule type" value="Genomic_DNA"/>
</dbReference>
<name>A0A4Y2CTL2_ARAVE</name>
<protein>
    <submittedName>
        <fullName evidence="2">Uncharacterized protein</fullName>
    </submittedName>
</protein>
<comment type="caution">
    <text evidence="2">The sequence shown here is derived from an EMBL/GenBank/DDBJ whole genome shotgun (WGS) entry which is preliminary data.</text>
</comment>
<evidence type="ECO:0000313" key="3">
    <source>
        <dbReference type="Proteomes" id="UP000499080"/>
    </source>
</evidence>
<evidence type="ECO:0000256" key="1">
    <source>
        <dbReference type="SAM" id="MobiDB-lite"/>
    </source>
</evidence>
<keyword evidence="3" id="KW-1185">Reference proteome</keyword>
<feature type="region of interest" description="Disordered" evidence="1">
    <location>
        <begin position="1"/>
        <end position="27"/>
    </location>
</feature>
<dbReference type="AlphaFoldDB" id="A0A4Y2CTL2"/>
<sequence>MADLRWNRVSNLEPTGPKAETSPLGHRGLYTPSSYAKTFGANFAIQSIGRTTKAARELASYSSNFHTTPHVKKFDDKEKEGLTCIYGNHCRNRDSKIRPSSPEAEILSTVHQG</sequence>
<organism evidence="2 3">
    <name type="scientific">Araneus ventricosus</name>
    <name type="common">Orbweaver spider</name>
    <name type="synonym">Epeira ventricosa</name>
    <dbReference type="NCBI Taxonomy" id="182803"/>
    <lineage>
        <taxon>Eukaryota</taxon>
        <taxon>Metazoa</taxon>
        <taxon>Ecdysozoa</taxon>
        <taxon>Arthropoda</taxon>
        <taxon>Chelicerata</taxon>
        <taxon>Arachnida</taxon>
        <taxon>Araneae</taxon>
        <taxon>Araneomorphae</taxon>
        <taxon>Entelegynae</taxon>
        <taxon>Araneoidea</taxon>
        <taxon>Araneidae</taxon>
        <taxon>Araneus</taxon>
    </lineage>
</organism>
<proteinExistence type="predicted"/>
<evidence type="ECO:0000313" key="2">
    <source>
        <dbReference type="EMBL" id="GBM07760.1"/>
    </source>
</evidence>
<reference evidence="2 3" key="1">
    <citation type="journal article" date="2019" name="Sci. Rep.">
        <title>Orb-weaving spider Araneus ventricosus genome elucidates the spidroin gene catalogue.</title>
        <authorList>
            <person name="Kono N."/>
            <person name="Nakamura H."/>
            <person name="Ohtoshi R."/>
            <person name="Moran D.A.P."/>
            <person name="Shinohara A."/>
            <person name="Yoshida Y."/>
            <person name="Fujiwara M."/>
            <person name="Mori M."/>
            <person name="Tomita M."/>
            <person name="Arakawa K."/>
        </authorList>
    </citation>
    <scope>NUCLEOTIDE SEQUENCE [LARGE SCALE GENOMIC DNA]</scope>
</reference>
<gene>
    <name evidence="2" type="ORF">AVEN_137622_1</name>
</gene>
<dbReference type="Proteomes" id="UP000499080">
    <property type="component" value="Unassembled WGS sequence"/>
</dbReference>
<accession>A0A4Y2CTL2</accession>